<name>A0A916Y5M0_9HYPH</name>
<comment type="caution">
    <text evidence="2">The sequence shown here is derived from an EMBL/GenBank/DDBJ whole genome shotgun (WGS) entry which is preliminary data.</text>
</comment>
<gene>
    <name evidence="2" type="ORF">GCM10011335_38120</name>
</gene>
<dbReference type="RefSeq" id="WP_188853726.1">
    <property type="nucleotide sequence ID" value="NZ_BMJJ01000010.1"/>
</dbReference>
<reference evidence="2" key="2">
    <citation type="submission" date="2020-09" db="EMBL/GenBank/DDBJ databases">
        <authorList>
            <person name="Sun Q."/>
            <person name="Zhou Y."/>
        </authorList>
    </citation>
    <scope>NUCLEOTIDE SEQUENCE</scope>
    <source>
        <strain evidence="2">CGMCC 1.15493</strain>
    </source>
</reference>
<evidence type="ECO:0000256" key="1">
    <source>
        <dbReference type="SAM" id="MobiDB-lite"/>
    </source>
</evidence>
<evidence type="ECO:0000313" key="3">
    <source>
        <dbReference type="Proteomes" id="UP000613160"/>
    </source>
</evidence>
<accession>A0A916Y5M0</accession>
<sequence>MTPARSQQIVEAVLNTVRSKVYYQMMYRQHRAIPDRDLLTVSATDENAVTQITVMYDVKGDNRGWYSKGPFARYEIEVNPMLVDRGWTAAGSHTIDGMLIIGAREVGWMGGHSVREPIYELSVLKVHYGLRGIGMEIRFLTRTASGQRILAKTLAAAKGQKTLWDRHVGDEDFASRSVLRREAGHHDPARQSLSDARALQNR</sequence>
<dbReference type="Proteomes" id="UP000613160">
    <property type="component" value="Unassembled WGS sequence"/>
</dbReference>
<dbReference type="EMBL" id="BMJJ01000010">
    <property type="protein sequence ID" value="GGD31463.1"/>
    <property type="molecule type" value="Genomic_DNA"/>
</dbReference>
<feature type="region of interest" description="Disordered" evidence="1">
    <location>
        <begin position="181"/>
        <end position="202"/>
    </location>
</feature>
<reference evidence="2" key="1">
    <citation type="journal article" date="2014" name="Int. J. Syst. Evol. Microbiol.">
        <title>Complete genome sequence of Corynebacterium casei LMG S-19264T (=DSM 44701T), isolated from a smear-ripened cheese.</title>
        <authorList>
            <consortium name="US DOE Joint Genome Institute (JGI-PGF)"/>
            <person name="Walter F."/>
            <person name="Albersmeier A."/>
            <person name="Kalinowski J."/>
            <person name="Ruckert C."/>
        </authorList>
    </citation>
    <scope>NUCLEOTIDE SEQUENCE</scope>
    <source>
        <strain evidence="2">CGMCC 1.15493</strain>
    </source>
</reference>
<dbReference type="AlphaFoldDB" id="A0A916Y5M0"/>
<organism evidence="2 3">
    <name type="scientific">Aureimonas glaciei</name>
    <dbReference type="NCBI Taxonomy" id="1776957"/>
    <lineage>
        <taxon>Bacteria</taxon>
        <taxon>Pseudomonadati</taxon>
        <taxon>Pseudomonadota</taxon>
        <taxon>Alphaproteobacteria</taxon>
        <taxon>Hyphomicrobiales</taxon>
        <taxon>Aurantimonadaceae</taxon>
        <taxon>Aureimonas</taxon>
    </lineage>
</organism>
<evidence type="ECO:0000313" key="2">
    <source>
        <dbReference type="EMBL" id="GGD31463.1"/>
    </source>
</evidence>
<proteinExistence type="predicted"/>
<keyword evidence="3" id="KW-1185">Reference proteome</keyword>
<protein>
    <submittedName>
        <fullName evidence="2">Uncharacterized protein</fullName>
    </submittedName>
</protein>